<evidence type="ECO:0000256" key="3">
    <source>
        <dbReference type="HAMAP-Rule" id="MF_00187"/>
    </source>
</evidence>
<comment type="similarity">
    <text evidence="3">Belongs to the FdhD family.</text>
</comment>
<proteinExistence type="inferred from homology"/>
<dbReference type="NCBIfam" id="TIGR00129">
    <property type="entry name" value="fdhD_narQ"/>
    <property type="match status" value="1"/>
</dbReference>
<gene>
    <name evidence="3 4" type="primary">fdhD</name>
    <name evidence="4" type="ORF">QWT87_13095</name>
</gene>
<feature type="active site" description="Cysteine persulfide intermediate" evidence="3">
    <location>
        <position position="150"/>
    </location>
</feature>
<evidence type="ECO:0000313" key="5">
    <source>
        <dbReference type="Proteomes" id="UP001168128"/>
    </source>
</evidence>
<dbReference type="Proteomes" id="UP001168128">
    <property type="component" value="Unassembled WGS sequence"/>
</dbReference>
<keyword evidence="2 3" id="KW-0501">Molybdenum cofactor biosynthesis</keyword>
<dbReference type="RefSeq" id="WP_302716454.1">
    <property type="nucleotide sequence ID" value="NZ_JAULSJ010000019.1"/>
</dbReference>
<dbReference type="EMBL" id="JAULSJ010000019">
    <property type="protein sequence ID" value="MDO3425831.1"/>
    <property type="molecule type" value="Genomic_DNA"/>
</dbReference>
<dbReference type="Gene3D" id="3.40.140.10">
    <property type="entry name" value="Cytidine Deaminase, domain 2"/>
    <property type="match status" value="1"/>
</dbReference>
<reference evidence="4" key="1">
    <citation type="submission" date="2023-07" db="EMBL/GenBank/DDBJ databases">
        <title>AMR profile of multidrug- resistance Chryseobacterium gambrini related strain.</title>
        <authorList>
            <person name="Kirdat K."/>
            <person name="Bhatt A."/>
            <person name="Kuyare S."/>
            <person name="Yadav A."/>
        </authorList>
    </citation>
    <scope>NUCLEOTIDE SEQUENCE</scope>
    <source>
        <strain evidence="4">APV-1</strain>
    </source>
</reference>
<comment type="caution">
    <text evidence="4">The sequence shown here is derived from an EMBL/GenBank/DDBJ whole genome shotgun (WGS) entry which is preliminary data.</text>
</comment>
<dbReference type="Gene3D" id="3.10.20.10">
    <property type="match status" value="1"/>
</dbReference>
<dbReference type="Pfam" id="PF02634">
    <property type="entry name" value="FdhD-NarQ"/>
    <property type="match status" value="1"/>
</dbReference>
<evidence type="ECO:0000256" key="1">
    <source>
        <dbReference type="ARBA" id="ARBA00022490"/>
    </source>
</evidence>
<dbReference type="NCBIfam" id="NF001943">
    <property type="entry name" value="PRK00724.1-2"/>
    <property type="match status" value="1"/>
</dbReference>
<comment type="subcellular location">
    <subcellularLocation>
        <location evidence="3">Cytoplasm</location>
    </subcellularLocation>
</comment>
<dbReference type="PIRSF" id="PIRSF015626">
    <property type="entry name" value="FdhD"/>
    <property type="match status" value="1"/>
</dbReference>
<name>A0ABT8U440_9FLAO</name>
<dbReference type="InterPro" id="IPR016193">
    <property type="entry name" value="Cytidine_deaminase-like"/>
</dbReference>
<dbReference type="SUPFAM" id="SSF53927">
    <property type="entry name" value="Cytidine deaminase-like"/>
    <property type="match status" value="1"/>
</dbReference>
<dbReference type="InterPro" id="IPR003786">
    <property type="entry name" value="FdhD"/>
</dbReference>
<dbReference type="PANTHER" id="PTHR30592">
    <property type="entry name" value="FORMATE DEHYDROGENASE"/>
    <property type="match status" value="1"/>
</dbReference>
<accession>A0ABT8U440</accession>
<dbReference type="PANTHER" id="PTHR30592:SF1">
    <property type="entry name" value="SULFUR CARRIER PROTEIN FDHD"/>
    <property type="match status" value="1"/>
</dbReference>
<keyword evidence="5" id="KW-1185">Reference proteome</keyword>
<dbReference type="HAMAP" id="MF_00187">
    <property type="entry name" value="FdhD"/>
    <property type="match status" value="1"/>
</dbReference>
<sequence length="314" mass="35078">MNFRLQVISGIKFVPLFTNYHYIMKAHLLSDKSVKQIEIVKVKDNISFHYTDDVSVEEPLEIRVSYYSADKKKSKNISVTMRTPGNDEELAVGFLFTEGIITGNKQVKAIYSPKEECSRNRENIVIVELNEGFIPDLIKTERNFYTTSSCGVCGKGSIESIKTVSIFKDQKRQNTEVSLDTIYQLSEKLQSFQNNFSATGGIHASGLFDLQGNLLVIREDVGRHNALDKLIGYALSANLLPLDNKILVLSGRASFELIQKAAMAGIQTVAAIGAPSSLAIDLAKEFDITLLGFLRNNRFNIYHSASHFKIENLL</sequence>
<keyword evidence="1 3" id="KW-0963">Cytoplasm</keyword>
<protein>
    <recommendedName>
        <fullName evidence="3">Sulfur carrier protein FdhD</fullName>
    </recommendedName>
</protein>
<evidence type="ECO:0000313" key="4">
    <source>
        <dbReference type="EMBL" id="MDO3425831.1"/>
    </source>
</evidence>
<organism evidence="4 5">
    <name type="scientific">Chryseobacterium urinae</name>
    <dbReference type="NCBI Taxonomy" id="3058400"/>
    <lineage>
        <taxon>Bacteria</taxon>
        <taxon>Pseudomonadati</taxon>
        <taxon>Bacteroidota</taxon>
        <taxon>Flavobacteriia</taxon>
        <taxon>Flavobacteriales</taxon>
        <taxon>Weeksellaceae</taxon>
        <taxon>Chryseobacterium group</taxon>
        <taxon>Chryseobacterium</taxon>
    </lineage>
</organism>
<comment type="function">
    <text evidence="3">Required for formate dehydrogenase (FDH) activity. Acts as a sulfur carrier protein that transfers sulfur from IscS to the molybdenum cofactor prior to its insertion into FDH.</text>
</comment>
<feature type="binding site" evidence="3">
    <location>
        <begin position="293"/>
        <end position="298"/>
    </location>
    <ligand>
        <name>Mo-bis(molybdopterin guanine dinucleotide)</name>
        <dbReference type="ChEBI" id="CHEBI:60539"/>
    </ligand>
</feature>
<evidence type="ECO:0000256" key="2">
    <source>
        <dbReference type="ARBA" id="ARBA00023150"/>
    </source>
</evidence>